<dbReference type="InterPro" id="IPR022385">
    <property type="entry name" value="Rhs_assc_core"/>
</dbReference>
<feature type="domain" description="Teneurin-like YD-shell" evidence="2">
    <location>
        <begin position="292"/>
        <end position="565"/>
    </location>
</feature>
<dbReference type="Gene3D" id="2.180.10.10">
    <property type="entry name" value="RHS repeat-associated core"/>
    <property type="match status" value="1"/>
</dbReference>
<gene>
    <name evidence="3" type="ORF">MAR_026241</name>
</gene>
<keyword evidence="1" id="KW-0677">Repeat</keyword>
<dbReference type="InterPro" id="IPR031325">
    <property type="entry name" value="RHS_repeat"/>
</dbReference>
<evidence type="ECO:0000313" key="4">
    <source>
        <dbReference type="Proteomes" id="UP001164746"/>
    </source>
</evidence>
<organism evidence="3 4">
    <name type="scientific">Mya arenaria</name>
    <name type="common">Soft-shell clam</name>
    <dbReference type="NCBI Taxonomy" id="6604"/>
    <lineage>
        <taxon>Eukaryota</taxon>
        <taxon>Metazoa</taxon>
        <taxon>Spiralia</taxon>
        <taxon>Lophotrochozoa</taxon>
        <taxon>Mollusca</taxon>
        <taxon>Bivalvia</taxon>
        <taxon>Autobranchia</taxon>
        <taxon>Heteroconchia</taxon>
        <taxon>Euheterodonta</taxon>
        <taxon>Imparidentia</taxon>
        <taxon>Neoheterodontei</taxon>
        <taxon>Myida</taxon>
        <taxon>Myoidea</taxon>
        <taxon>Myidae</taxon>
        <taxon>Mya</taxon>
    </lineage>
</organism>
<dbReference type="PANTHER" id="PTHR32305:SF15">
    <property type="entry name" value="PROTEIN RHSA-RELATED"/>
    <property type="match status" value="1"/>
</dbReference>
<dbReference type="InterPro" id="IPR006530">
    <property type="entry name" value="YD"/>
</dbReference>
<dbReference type="Pfam" id="PF25023">
    <property type="entry name" value="TEN_YD-shell"/>
    <property type="match status" value="1"/>
</dbReference>
<evidence type="ECO:0000256" key="1">
    <source>
        <dbReference type="ARBA" id="ARBA00022737"/>
    </source>
</evidence>
<dbReference type="Proteomes" id="UP001164746">
    <property type="component" value="Chromosome 8"/>
</dbReference>
<name>A0ABY7ETD2_MYAAR</name>
<evidence type="ECO:0000259" key="2">
    <source>
        <dbReference type="Pfam" id="PF25023"/>
    </source>
</evidence>
<dbReference type="InterPro" id="IPR056823">
    <property type="entry name" value="TEN-like_YD-shell"/>
</dbReference>
<keyword evidence="4" id="KW-1185">Reference proteome</keyword>
<reference evidence="3" key="1">
    <citation type="submission" date="2022-11" db="EMBL/GenBank/DDBJ databases">
        <title>Centuries of genome instability and evolution in soft-shell clam transmissible cancer (bioRxiv).</title>
        <authorList>
            <person name="Hart S.F.M."/>
            <person name="Yonemitsu M.A."/>
            <person name="Giersch R.M."/>
            <person name="Beal B.F."/>
            <person name="Arriagada G."/>
            <person name="Davis B.W."/>
            <person name="Ostrander E.A."/>
            <person name="Goff S.P."/>
            <person name="Metzger M.J."/>
        </authorList>
    </citation>
    <scope>NUCLEOTIDE SEQUENCE</scope>
    <source>
        <strain evidence="3">MELC-2E11</strain>
        <tissue evidence="3">Siphon/mantle</tissue>
    </source>
</reference>
<dbReference type="PANTHER" id="PTHR32305">
    <property type="match status" value="1"/>
</dbReference>
<sequence length="790" mass="89520">MTVIDDKTISALTNVIYSESNDVISVQKENGVPVKTLRTSAYESIYEGERLVSNRAFDGNTVFITDGNGDTIKTKFNDLGQMIQFADGKRNVYEIIFNDNQTIKEVLYPDGTNKIYSYFKNGHYTKMPSGNLKRYEFNSKGLLTKKDIGSDTITMYEYTEDGKLNYAANELGETSIEYDGNLPKAIKSPETKISYEYNRLNQLTRISTDQGYDTQYQYDGQGRITEVSNGKTTLVKTTYNDAGLVTRKDYGNSAYSVFVYKSSSRLLLSLMNFYPNKTMASFFNYTYARSKMRIQMTTMEGSWKFKYDRAGQMTSMIDPMGNETLINYDKAKNRRSVNRNEIEEVYNVNEMNQYKHVGEVSFEYDRNGNLKTRQSSKNETFGYDEDNKLVSYSSRGKSCKFEYDAFGNLVSKLCDGNQTKYITSPLGFFDRHILEQISSSGKRTRFYYGGPDIGLIAAETNEETMQYFFYDHLGTVVNILSENGELLSSYNHDPFGNVLSPPGSKYPIFTFIGQWGVVDIQEIQGVFYMQSRMYDSSTGRFLSPDGLGLKAKSQNLYIYCGNNPVHFNDPKGTCPFCFYIAFEGAVGVGATGSLVEGSINGVVGKYVKVPFVKDLASVATKTLGNYVQHTIDGEKYDWKDARDDILKGFIDMADAGLAKKFEKYGLFKEICSEFEDYKSKTIEICHLSFLVDVDSKHILELADGFVDWVASHDPNDMIGPSGFGAARFISGRNRMTYTIRFENDENATAPAQRVYVEHSYSEFLDDRTFTIGKFGFGEFEQPVKDNSKSF</sequence>
<dbReference type="NCBIfam" id="TIGR03696">
    <property type="entry name" value="Rhs_assc_core"/>
    <property type="match status" value="1"/>
</dbReference>
<proteinExistence type="predicted"/>
<accession>A0ABY7ETD2</accession>
<dbReference type="EMBL" id="CP111019">
    <property type="protein sequence ID" value="WAR12061.1"/>
    <property type="molecule type" value="Genomic_DNA"/>
</dbReference>
<dbReference type="Pfam" id="PF05593">
    <property type="entry name" value="RHS_repeat"/>
    <property type="match status" value="1"/>
</dbReference>
<dbReference type="InterPro" id="IPR050708">
    <property type="entry name" value="T6SS_VgrG/RHS"/>
</dbReference>
<evidence type="ECO:0000313" key="3">
    <source>
        <dbReference type="EMBL" id="WAR12061.1"/>
    </source>
</evidence>
<protein>
    <submittedName>
        <fullName evidence="3">WAPA-like protein</fullName>
    </submittedName>
</protein>
<dbReference type="NCBIfam" id="TIGR01643">
    <property type="entry name" value="YD_repeat_2x"/>
    <property type="match status" value="2"/>
</dbReference>
<feature type="non-terminal residue" evidence="3">
    <location>
        <position position="790"/>
    </location>
</feature>